<comment type="caution">
    <text evidence="1">The sequence shown here is derived from an EMBL/GenBank/DDBJ whole genome shotgun (WGS) entry which is preliminary data.</text>
</comment>
<dbReference type="EMBL" id="JABFDN010000013">
    <property type="protein sequence ID" value="NPU68958.1"/>
    <property type="molecule type" value="Genomic_DNA"/>
</dbReference>
<evidence type="ECO:0000313" key="1">
    <source>
        <dbReference type="EMBL" id="NPU68958.1"/>
    </source>
</evidence>
<sequence length="48" mass="5188">MTEQAIWQTGGKTAFGAADALRIEVGSALGSEPVFFFKRVLKTDELIS</sequence>
<protein>
    <submittedName>
        <fullName evidence="1">Uncharacterized protein</fullName>
    </submittedName>
</protein>
<dbReference type="RefSeq" id="WP_172114022.1">
    <property type="nucleotide sequence ID" value="NZ_JABFDM010000008.1"/>
</dbReference>
<name>A0ABX2CL72_9BRAD</name>
<dbReference type="Proteomes" id="UP000886476">
    <property type="component" value="Unassembled WGS sequence"/>
</dbReference>
<proteinExistence type="predicted"/>
<reference evidence="1" key="1">
    <citation type="submission" date="2020-05" db="EMBL/GenBank/DDBJ databases">
        <title>Nod-independent and nitrogen-fixing Bradyrhizobium aeschynomene sp. nov. isolated from nodules of Aeschynomene indica.</title>
        <authorList>
            <person name="Zhang Z."/>
        </authorList>
    </citation>
    <scope>NUCLEOTIDE SEQUENCE</scope>
    <source>
        <strain evidence="1">83012</strain>
    </source>
</reference>
<evidence type="ECO:0000313" key="2">
    <source>
        <dbReference type="Proteomes" id="UP000886476"/>
    </source>
</evidence>
<accession>A0ABX2CL72</accession>
<keyword evidence="2" id="KW-1185">Reference proteome</keyword>
<organism evidence="1 2">
    <name type="scientific">Bradyrhizobium aeschynomenes</name>
    <dbReference type="NCBI Taxonomy" id="2734909"/>
    <lineage>
        <taxon>Bacteria</taxon>
        <taxon>Pseudomonadati</taxon>
        <taxon>Pseudomonadota</taxon>
        <taxon>Alphaproteobacteria</taxon>
        <taxon>Hyphomicrobiales</taxon>
        <taxon>Nitrobacteraceae</taxon>
        <taxon>Bradyrhizobium</taxon>
    </lineage>
</organism>
<gene>
    <name evidence="1" type="ORF">HL667_28425</name>
</gene>